<sequence length="529" mass="58791">MGRHSCCQKQKLKKGLWSPEEDEKLVQYITKHGHGCWSAVPKQAGLQRCGKSCRLRWINYLRPDLKRGVFTPAEEELIIELHGVLGNRWSQIASNLPGRTDNEIKNYWNTCIKKKLKQIGIDPSTHKPIDGLQGSLLESKDHSFMSHQSMLQAGGPEMISPNKVQDLSSNAKQQGKSYPCILEDLLFPPRTVQPVISENNRLVEILPKSSLASLRSSDPSKESYFHKFLTLGQEEAVLQTIRSSSSLARRDLFLQHPEGLLGNPQQQLETTFSMTPVSLSPYACFVQAPPLLPQLPQLGISRINQPQKFSTANPRITRDSDTGNLKLRDVGPSRDAYYGDSNDLSAITANIIHENPSSSSVSTICNQIPEYQDQSARASAVDTNSTSTSRTSRANCFERNGRTISASCMSNSSPSENSGAMNEALLQANMLSDYSRRANTSEILSYDSNFVTSPNSNNQSTTKWCDLMPLSHAMREFEKKQEEFEPTGAATSEQMVWQINATADSYVKTGMIDNMSPELQNIAAVIDQI</sequence>
<comment type="caution">
    <text evidence="1">The sequence shown here is derived from an EMBL/GenBank/DDBJ whole genome shotgun (WGS) entry which is preliminary data.</text>
</comment>
<keyword evidence="2" id="KW-1185">Reference proteome</keyword>
<name>A0ACC2DWU2_DIPCM</name>
<evidence type="ECO:0000313" key="2">
    <source>
        <dbReference type="Proteomes" id="UP001162992"/>
    </source>
</evidence>
<dbReference type="EMBL" id="CM055095">
    <property type="protein sequence ID" value="KAJ7558575.1"/>
    <property type="molecule type" value="Genomic_DNA"/>
</dbReference>
<gene>
    <name evidence="1" type="ORF">O6H91_04G046700</name>
</gene>
<proteinExistence type="predicted"/>
<dbReference type="Proteomes" id="UP001162992">
    <property type="component" value="Chromosome 4"/>
</dbReference>
<protein>
    <submittedName>
        <fullName evidence="1">Uncharacterized protein</fullName>
    </submittedName>
</protein>
<reference evidence="2" key="1">
    <citation type="journal article" date="2024" name="Proc. Natl. Acad. Sci. U.S.A.">
        <title>Extraordinary preservation of gene collinearity over three hundred million years revealed in homosporous lycophytes.</title>
        <authorList>
            <person name="Li C."/>
            <person name="Wickell D."/>
            <person name="Kuo L.Y."/>
            <person name="Chen X."/>
            <person name="Nie B."/>
            <person name="Liao X."/>
            <person name="Peng D."/>
            <person name="Ji J."/>
            <person name="Jenkins J."/>
            <person name="Williams M."/>
            <person name="Shu S."/>
            <person name="Plott C."/>
            <person name="Barry K."/>
            <person name="Rajasekar S."/>
            <person name="Grimwood J."/>
            <person name="Han X."/>
            <person name="Sun S."/>
            <person name="Hou Z."/>
            <person name="He W."/>
            <person name="Dai G."/>
            <person name="Sun C."/>
            <person name="Schmutz J."/>
            <person name="Leebens-Mack J.H."/>
            <person name="Li F.W."/>
            <person name="Wang L."/>
        </authorList>
    </citation>
    <scope>NUCLEOTIDE SEQUENCE [LARGE SCALE GENOMIC DNA]</scope>
    <source>
        <strain evidence="2">cv. PW_Plant_1</strain>
    </source>
</reference>
<organism evidence="1 2">
    <name type="scientific">Diphasiastrum complanatum</name>
    <name type="common">Issler's clubmoss</name>
    <name type="synonym">Lycopodium complanatum</name>
    <dbReference type="NCBI Taxonomy" id="34168"/>
    <lineage>
        <taxon>Eukaryota</taxon>
        <taxon>Viridiplantae</taxon>
        <taxon>Streptophyta</taxon>
        <taxon>Embryophyta</taxon>
        <taxon>Tracheophyta</taxon>
        <taxon>Lycopodiopsida</taxon>
        <taxon>Lycopodiales</taxon>
        <taxon>Lycopodiaceae</taxon>
        <taxon>Lycopodioideae</taxon>
        <taxon>Diphasiastrum</taxon>
    </lineage>
</organism>
<evidence type="ECO:0000313" key="1">
    <source>
        <dbReference type="EMBL" id="KAJ7558575.1"/>
    </source>
</evidence>
<accession>A0ACC2DWU2</accession>